<dbReference type="Proteomes" id="UP000800035">
    <property type="component" value="Unassembled WGS sequence"/>
</dbReference>
<accession>A0A6A5UA55</accession>
<proteinExistence type="predicted"/>
<dbReference type="AlphaFoldDB" id="A0A6A5UA55"/>
<evidence type="ECO:0000313" key="3">
    <source>
        <dbReference type="Proteomes" id="UP000800035"/>
    </source>
</evidence>
<gene>
    <name evidence="2" type="ORF">CC80DRAFT_542971</name>
</gene>
<keyword evidence="3" id="KW-1185">Reference proteome</keyword>
<dbReference type="EMBL" id="ML976980">
    <property type="protein sequence ID" value="KAF1961608.1"/>
    <property type="molecule type" value="Genomic_DNA"/>
</dbReference>
<feature type="compositionally biased region" description="Basic and acidic residues" evidence="1">
    <location>
        <begin position="96"/>
        <end position="109"/>
    </location>
</feature>
<feature type="compositionally biased region" description="Basic and acidic residues" evidence="1">
    <location>
        <begin position="1"/>
        <end position="12"/>
    </location>
</feature>
<feature type="compositionally biased region" description="Basic and acidic residues" evidence="1">
    <location>
        <begin position="130"/>
        <end position="149"/>
    </location>
</feature>
<feature type="compositionally biased region" description="Basic and acidic residues" evidence="1">
    <location>
        <begin position="25"/>
        <end position="40"/>
    </location>
</feature>
<organism evidence="2 3">
    <name type="scientific">Byssothecium circinans</name>
    <dbReference type="NCBI Taxonomy" id="147558"/>
    <lineage>
        <taxon>Eukaryota</taxon>
        <taxon>Fungi</taxon>
        <taxon>Dikarya</taxon>
        <taxon>Ascomycota</taxon>
        <taxon>Pezizomycotina</taxon>
        <taxon>Dothideomycetes</taxon>
        <taxon>Pleosporomycetidae</taxon>
        <taxon>Pleosporales</taxon>
        <taxon>Massarineae</taxon>
        <taxon>Massarinaceae</taxon>
        <taxon>Byssothecium</taxon>
    </lineage>
</organism>
<sequence length="156" mass="18309">MHHRSHDSSLRRRESRSRSPQRSAYDQRRDALGYELRTDHQGGSTLYKVEKVDNPPLQDFMESYARLQDTFPSSTHEYGNSIERNARPQGPFPSSNREHSNFTERDTRPQDTFSKTSSKNQRPNPPGKRHRDELKAGSRKPQDALEEHWLRKHLSK</sequence>
<name>A0A6A5UA55_9PLEO</name>
<reference evidence="2" key="1">
    <citation type="journal article" date="2020" name="Stud. Mycol.">
        <title>101 Dothideomycetes genomes: a test case for predicting lifestyles and emergence of pathogens.</title>
        <authorList>
            <person name="Haridas S."/>
            <person name="Albert R."/>
            <person name="Binder M."/>
            <person name="Bloem J."/>
            <person name="Labutti K."/>
            <person name="Salamov A."/>
            <person name="Andreopoulos B."/>
            <person name="Baker S."/>
            <person name="Barry K."/>
            <person name="Bills G."/>
            <person name="Bluhm B."/>
            <person name="Cannon C."/>
            <person name="Castanera R."/>
            <person name="Culley D."/>
            <person name="Daum C."/>
            <person name="Ezra D."/>
            <person name="Gonzalez J."/>
            <person name="Henrissat B."/>
            <person name="Kuo A."/>
            <person name="Liang C."/>
            <person name="Lipzen A."/>
            <person name="Lutzoni F."/>
            <person name="Magnuson J."/>
            <person name="Mondo S."/>
            <person name="Nolan M."/>
            <person name="Ohm R."/>
            <person name="Pangilinan J."/>
            <person name="Park H.-J."/>
            <person name="Ramirez L."/>
            <person name="Alfaro M."/>
            <person name="Sun H."/>
            <person name="Tritt A."/>
            <person name="Yoshinaga Y."/>
            <person name="Zwiers L.-H."/>
            <person name="Turgeon B."/>
            <person name="Goodwin S."/>
            <person name="Spatafora J."/>
            <person name="Crous P."/>
            <person name="Grigoriev I."/>
        </authorList>
    </citation>
    <scope>NUCLEOTIDE SEQUENCE</scope>
    <source>
        <strain evidence="2">CBS 675.92</strain>
    </source>
</reference>
<protein>
    <submittedName>
        <fullName evidence="2">Uncharacterized protein</fullName>
    </submittedName>
</protein>
<feature type="region of interest" description="Disordered" evidence="1">
    <location>
        <begin position="1"/>
        <end position="156"/>
    </location>
</feature>
<evidence type="ECO:0000256" key="1">
    <source>
        <dbReference type="SAM" id="MobiDB-lite"/>
    </source>
</evidence>
<feature type="compositionally biased region" description="Polar residues" evidence="1">
    <location>
        <begin position="110"/>
        <end position="122"/>
    </location>
</feature>
<evidence type="ECO:0000313" key="2">
    <source>
        <dbReference type="EMBL" id="KAF1961608.1"/>
    </source>
</evidence>